<keyword evidence="3" id="KW-1185">Reference proteome</keyword>
<evidence type="ECO:0000313" key="3">
    <source>
        <dbReference type="Proteomes" id="UP000184010"/>
    </source>
</evidence>
<proteinExistence type="predicted"/>
<feature type="coiled-coil region" evidence="1">
    <location>
        <begin position="170"/>
        <end position="197"/>
    </location>
</feature>
<accession>A0A1M7RX53</accession>
<dbReference type="AlphaFoldDB" id="A0A1M7RX53"/>
<organism evidence="2 3">
    <name type="scientific">Desulfitobacterium chlororespirans DSM 11544</name>
    <dbReference type="NCBI Taxonomy" id="1121395"/>
    <lineage>
        <taxon>Bacteria</taxon>
        <taxon>Bacillati</taxon>
        <taxon>Bacillota</taxon>
        <taxon>Clostridia</taxon>
        <taxon>Eubacteriales</taxon>
        <taxon>Desulfitobacteriaceae</taxon>
        <taxon>Desulfitobacterium</taxon>
    </lineage>
</organism>
<dbReference type="RefSeq" id="WP_072770874.1">
    <property type="nucleotide sequence ID" value="NZ_FRDN01000003.1"/>
</dbReference>
<keyword evidence="1" id="KW-0175">Coiled coil</keyword>
<protein>
    <recommendedName>
        <fullName evidence="4">MAGE domain-containing protein</fullName>
    </recommendedName>
</protein>
<dbReference type="Proteomes" id="UP000184010">
    <property type="component" value="Unassembled WGS sequence"/>
</dbReference>
<dbReference type="EMBL" id="FRDN01000003">
    <property type="protein sequence ID" value="SHN50718.1"/>
    <property type="molecule type" value="Genomic_DNA"/>
</dbReference>
<sequence length="203" mass="23077">MDLTVPEICSMLIRGFVPKNNLKGLEIDDRKYAQVKESLYAVGLELVNANRTGHYGVRIQENIWGFDEFVKSNDLTKTAKSLLVLLWGFLVAPTMALDEEAGEREYTISKDQIWTNFRKQLGTKVAMNQALAVLTRYKFIIPLRGTGAYKAGPGLYIYIDQHKMYELFAKAVIRHKVEELQKAVREEESALQEEVQGQGESES</sequence>
<name>A0A1M7RX53_9FIRM</name>
<evidence type="ECO:0000256" key="1">
    <source>
        <dbReference type="SAM" id="Coils"/>
    </source>
</evidence>
<evidence type="ECO:0008006" key="4">
    <source>
        <dbReference type="Google" id="ProtNLM"/>
    </source>
</evidence>
<dbReference type="STRING" id="1121395.SAMN02745215_00216"/>
<gene>
    <name evidence="2" type="ORF">SAMN02745215_00216</name>
</gene>
<reference evidence="3" key="1">
    <citation type="submission" date="2016-12" db="EMBL/GenBank/DDBJ databases">
        <authorList>
            <person name="Varghese N."/>
            <person name="Submissions S."/>
        </authorList>
    </citation>
    <scope>NUCLEOTIDE SEQUENCE [LARGE SCALE GENOMIC DNA]</scope>
    <source>
        <strain evidence="3">DSM 11544</strain>
    </source>
</reference>
<evidence type="ECO:0000313" key="2">
    <source>
        <dbReference type="EMBL" id="SHN50718.1"/>
    </source>
</evidence>